<sequence length="130" mass="13777">MRPLPLLAAALLAALATAPADAGRKRDDLSDLTPIPGAKPESCIPLAGLRESRVRNDSTIDFYGSGKRIWRSTLPYSCPQLGFERAFSYATSLSQLCSSDIITVLNRAGGGLVRGAGCGLGPFQPMQKAR</sequence>
<keyword evidence="1" id="KW-0732">Signal</keyword>
<dbReference type="AlphaFoldDB" id="A0A558R6I9"/>
<evidence type="ECO:0000313" key="3">
    <source>
        <dbReference type="Proteomes" id="UP000318681"/>
    </source>
</evidence>
<reference evidence="2 3" key="1">
    <citation type="submission" date="2019-07" db="EMBL/GenBank/DDBJ databases">
        <title>Sphingomonas solaris sp. nov., isolated from a solar panel from Boston, Massachusetts.</title>
        <authorList>
            <person name="Tanner K."/>
            <person name="Pascual J."/>
            <person name="Mancuso C."/>
            <person name="Pereto J."/>
            <person name="Khalil A."/>
            <person name="Vilanova C."/>
        </authorList>
    </citation>
    <scope>NUCLEOTIDE SEQUENCE [LARGE SCALE GENOMIC DNA]</scope>
    <source>
        <strain evidence="2 3">R4DWN</strain>
    </source>
</reference>
<evidence type="ECO:0000313" key="2">
    <source>
        <dbReference type="EMBL" id="TVV74997.1"/>
    </source>
</evidence>
<keyword evidence="3" id="KW-1185">Reference proteome</keyword>
<evidence type="ECO:0000256" key="1">
    <source>
        <dbReference type="SAM" id="SignalP"/>
    </source>
</evidence>
<dbReference type="OrthoDB" id="7391925at2"/>
<feature type="signal peptide" evidence="1">
    <location>
        <begin position="1"/>
        <end position="22"/>
    </location>
</feature>
<protein>
    <submittedName>
        <fullName evidence="2">Uncharacterized protein</fullName>
    </submittedName>
</protein>
<dbReference type="RefSeq" id="WP_145150052.1">
    <property type="nucleotide sequence ID" value="NZ_VNIM01000026.1"/>
</dbReference>
<gene>
    <name evidence="2" type="ORF">FOY91_08445</name>
</gene>
<dbReference type="EMBL" id="VNIM01000026">
    <property type="protein sequence ID" value="TVV74997.1"/>
    <property type="molecule type" value="Genomic_DNA"/>
</dbReference>
<name>A0A558R6I9_9SPHN</name>
<organism evidence="2 3">
    <name type="scientific">Alterirhizorhabdus solaris</name>
    <dbReference type="NCBI Taxonomy" id="2529389"/>
    <lineage>
        <taxon>Bacteria</taxon>
        <taxon>Pseudomonadati</taxon>
        <taxon>Pseudomonadota</taxon>
        <taxon>Alphaproteobacteria</taxon>
        <taxon>Sphingomonadales</taxon>
        <taxon>Rhizorhabdaceae</taxon>
        <taxon>Alterirhizorhabdus</taxon>
    </lineage>
</organism>
<dbReference type="Proteomes" id="UP000318681">
    <property type="component" value="Unassembled WGS sequence"/>
</dbReference>
<feature type="chain" id="PRO_5022065141" evidence="1">
    <location>
        <begin position="23"/>
        <end position="130"/>
    </location>
</feature>
<proteinExistence type="predicted"/>
<comment type="caution">
    <text evidence="2">The sequence shown here is derived from an EMBL/GenBank/DDBJ whole genome shotgun (WGS) entry which is preliminary data.</text>
</comment>
<accession>A0A558R6I9</accession>